<evidence type="ECO:0000256" key="2">
    <source>
        <dbReference type="ARBA" id="ARBA00022525"/>
    </source>
</evidence>
<keyword evidence="2" id="KW-0964">Secreted</keyword>
<dbReference type="CDD" id="cd00190">
    <property type="entry name" value="Tryp_SPc"/>
    <property type="match status" value="1"/>
</dbReference>
<dbReference type="OrthoDB" id="6357057at2759"/>
<dbReference type="PANTHER" id="PTHR24252">
    <property type="entry name" value="ACROSIN-RELATED"/>
    <property type="match status" value="1"/>
</dbReference>
<evidence type="ECO:0000256" key="8">
    <source>
        <dbReference type="SAM" id="Phobius"/>
    </source>
</evidence>
<dbReference type="InterPro" id="IPR001254">
    <property type="entry name" value="Trypsin_dom"/>
</dbReference>
<keyword evidence="3" id="KW-0732">Signal</keyword>
<accession>A0A0T6AT77</accession>
<protein>
    <submittedName>
        <fullName evidence="10">Trypsin</fullName>
    </submittedName>
</protein>
<dbReference type="SUPFAM" id="SSF50494">
    <property type="entry name" value="Trypsin-like serine proteases"/>
    <property type="match status" value="1"/>
</dbReference>
<evidence type="ECO:0000256" key="7">
    <source>
        <dbReference type="RuleBase" id="RU363034"/>
    </source>
</evidence>
<keyword evidence="8" id="KW-0812">Transmembrane</keyword>
<evidence type="ECO:0000256" key="5">
    <source>
        <dbReference type="ARBA" id="ARBA00023180"/>
    </source>
</evidence>
<evidence type="ECO:0000313" key="10">
    <source>
        <dbReference type="EMBL" id="KRT78368.1"/>
    </source>
</evidence>
<dbReference type="GO" id="GO:0006508">
    <property type="term" value="P:proteolysis"/>
    <property type="evidence" value="ECO:0007669"/>
    <property type="project" value="UniProtKB-KW"/>
</dbReference>
<dbReference type="InterPro" id="IPR043504">
    <property type="entry name" value="Peptidase_S1_PA_chymotrypsin"/>
</dbReference>
<organism evidence="10 11">
    <name type="scientific">Oryctes borbonicus</name>
    <dbReference type="NCBI Taxonomy" id="1629725"/>
    <lineage>
        <taxon>Eukaryota</taxon>
        <taxon>Metazoa</taxon>
        <taxon>Ecdysozoa</taxon>
        <taxon>Arthropoda</taxon>
        <taxon>Hexapoda</taxon>
        <taxon>Insecta</taxon>
        <taxon>Pterygota</taxon>
        <taxon>Neoptera</taxon>
        <taxon>Endopterygota</taxon>
        <taxon>Coleoptera</taxon>
        <taxon>Polyphaga</taxon>
        <taxon>Scarabaeiformia</taxon>
        <taxon>Scarabaeidae</taxon>
        <taxon>Dynastinae</taxon>
        <taxon>Oryctes</taxon>
    </lineage>
</organism>
<dbReference type="EMBL" id="LJIG01022856">
    <property type="protein sequence ID" value="KRT78368.1"/>
    <property type="molecule type" value="Genomic_DNA"/>
</dbReference>
<dbReference type="PRINTS" id="PR00722">
    <property type="entry name" value="CHYMOTRYPSIN"/>
</dbReference>
<dbReference type="PROSITE" id="PS00135">
    <property type="entry name" value="TRYPSIN_SER"/>
    <property type="match status" value="1"/>
</dbReference>
<dbReference type="InterPro" id="IPR009003">
    <property type="entry name" value="Peptidase_S1_PA"/>
</dbReference>
<dbReference type="GO" id="GO:0004252">
    <property type="term" value="F:serine-type endopeptidase activity"/>
    <property type="evidence" value="ECO:0007669"/>
    <property type="project" value="InterPro"/>
</dbReference>
<keyword evidence="8" id="KW-1133">Transmembrane helix</keyword>
<proteinExistence type="inferred from homology"/>
<gene>
    <name evidence="10" type="ORF">AMK59_7486</name>
</gene>
<evidence type="ECO:0000256" key="3">
    <source>
        <dbReference type="ARBA" id="ARBA00022729"/>
    </source>
</evidence>
<dbReference type="FunFam" id="2.40.10.10:FF:000028">
    <property type="entry name" value="Serine protease easter"/>
    <property type="match status" value="1"/>
</dbReference>
<dbReference type="GO" id="GO:0005576">
    <property type="term" value="C:extracellular region"/>
    <property type="evidence" value="ECO:0007669"/>
    <property type="project" value="UniProtKB-SubCell"/>
</dbReference>
<name>A0A0T6AT77_9SCAR</name>
<dbReference type="PROSITE" id="PS51257">
    <property type="entry name" value="PROKAR_LIPOPROTEIN"/>
    <property type="match status" value="1"/>
</dbReference>
<dbReference type="PROSITE" id="PS00134">
    <property type="entry name" value="TRYPSIN_HIS"/>
    <property type="match status" value="1"/>
</dbReference>
<keyword evidence="4" id="KW-1015">Disulfide bond</keyword>
<sequence>MKKKAIGDKRDSYNFLANMTIAGTIIFACLFVSAKSFGDWDVGDRCGSKNERECTLITDCNEALNKLKAGKPHGLDRCGFRGKIEIVCCERREVISKVPVRSSIVACERFSKTYNISSQPFIIGGENASLGEFPYIAAIGFEGDGPDDVKWGDCGGSLISENFILTAAHCLVRVDSKNPKMVRLGKIDLTGDEDKVPAQDIPISESIIHPEYKHIEKQNDIALLRLSRDVTFSENVKAVCLSSSSDIPVGLIVAGWGIINTTTEETSRFLQKAYVKPYDLSKCNQTYLDSPRKKTILDSQLCAFSPTQDTCQGDSGGPLQIQNKKDTPQTPLIVVGITSYGRGCAGSMPSVYTRV</sequence>
<dbReference type="Proteomes" id="UP000051574">
    <property type="component" value="Unassembled WGS sequence"/>
</dbReference>
<keyword evidence="5" id="KW-0325">Glycoprotein</keyword>
<evidence type="ECO:0000259" key="9">
    <source>
        <dbReference type="PROSITE" id="PS50240"/>
    </source>
</evidence>
<evidence type="ECO:0000256" key="6">
    <source>
        <dbReference type="ARBA" id="ARBA00024195"/>
    </source>
</evidence>
<keyword evidence="11" id="KW-1185">Reference proteome</keyword>
<comment type="subcellular location">
    <subcellularLocation>
        <location evidence="1">Secreted</location>
    </subcellularLocation>
</comment>
<dbReference type="FunFam" id="2.40.10.10:FF:000054">
    <property type="entry name" value="Complement C1r subcomponent"/>
    <property type="match status" value="1"/>
</dbReference>
<dbReference type="PROSITE" id="PS50240">
    <property type="entry name" value="TRYPSIN_DOM"/>
    <property type="match status" value="1"/>
</dbReference>
<dbReference type="InterPro" id="IPR001314">
    <property type="entry name" value="Peptidase_S1A"/>
</dbReference>
<feature type="transmembrane region" description="Helical" evidence="8">
    <location>
        <begin position="12"/>
        <end position="34"/>
    </location>
</feature>
<dbReference type="InterPro" id="IPR018114">
    <property type="entry name" value="TRYPSIN_HIS"/>
</dbReference>
<evidence type="ECO:0000256" key="1">
    <source>
        <dbReference type="ARBA" id="ARBA00004613"/>
    </source>
</evidence>
<dbReference type="Gene3D" id="2.40.10.10">
    <property type="entry name" value="Trypsin-like serine proteases"/>
    <property type="match status" value="2"/>
</dbReference>
<feature type="domain" description="Peptidase S1" evidence="9">
    <location>
        <begin position="122"/>
        <end position="355"/>
    </location>
</feature>
<evidence type="ECO:0000313" key="11">
    <source>
        <dbReference type="Proteomes" id="UP000051574"/>
    </source>
</evidence>
<keyword evidence="8" id="KW-0472">Membrane</keyword>
<dbReference type="InterPro" id="IPR033116">
    <property type="entry name" value="TRYPSIN_SER"/>
</dbReference>
<keyword evidence="7" id="KW-0645">Protease</keyword>
<comment type="similarity">
    <text evidence="6">Belongs to the peptidase S1 family. CLIP subfamily.</text>
</comment>
<dbReference type="AlphaFoldDB" id="A0A0T6AT77"/>
<dbReference type="PANTHER" id="PTHR24252:SF7">
    <property type="entry name" value="HYALIN"/>
    <property type="match status" value="1"/>
</dbReference>
<dbReference type="SMART" id="SM00020">
    <property type="entry name" value="Tryp_SPc"/>
    <property type="match status" value="1"/>
</dbReference>
<comment type="caution">
    <text evidence="10">The sequence shown here is derived from an EMBL/GenBank/DDBJ whole genome shotgun (WGS) entry which is preliminary data.</text>
</comment>
<keyword evidence="7" id="KW-0720">Serine protease</keyword>
<evidence type="ECO:0000256" key="4">
    <source>
        <dbReference type="ARBA" id="ARBA00023157"/>
    </source>
</evidence>
<keyword evidence="7" id="KW-0378">Hydrolase</keyword>
<dbReference type="Pfam" id="PF00089">
    <property type="entry name" value="Trypsin"/>
    <property type="match status" value="1"/>
</dbReference>
<reference evidence="10 11" key="1">
    <citation type="submission" date="2015-09" db="EMBL/GenBank/DDBJ databases">
        <title>Draft genome of the scarab beetle Oryctes borbonicus.</title>
        <authorList>
            <person name="Meyer J.M."/>
            <person name="Markov G.V."/>
            <person name="Baskaran P."/>
            <person name="Herrmann M."/>
            <person name="Sommer R.J."/>
            <person name="Roedelsperger C."/>
        </authorList>
    </citation>
    <scope>NUCLEOTIDE SEQUENCE [LARGE SCALE GENOMIC DNA]</scope>
    <source>
        <strain evidence="10">OB123</strain>
        <tissue evidence="10">Whole animal</tissue>
    </source>
</reference>
<feature type="non-terminal residue" evidence="10">
    <location>
        <position position="355"/>
    </location>
</feature>